<feature type="region of interest" description="Disordered" evidence="1">
    <location>
        <begin position="56"/>
        <end position="77"/>
    </location>
</feature>
<evidence type="ECO:0000256" key="1">
    <source>
        <dbReference type="SAM" id="MobiDB-lite"/>
    </source>
</evidence>
<evidence type="ECO:0000313" key="2">
    <source>
        <dbReference type="EMBL" id="GGU87402.1"/>
    </source>
</evidence>
<feature type="compositionally biased region" description="Basic and acidic residues" evidence="1">
    <location>
        <begin position="1"/>
        <end position="14"/>
    </location>
</feature>
<organism evidence="2 3">
    <name type="scientific">Streptomyces albospinus</name>
    <dbReference type="NCBI Taxonomy" id="285515"/>
    <lineage>
        <taxon>Bacteria</taxon>
        <taxon>Bacillati</taxon>
        <taxon>Actinomycetota</taxon>
        <taxon>Actinomycetes</taxon>
        <taxon>Kitasatosporales</taxon>
        <taxon>Streptomycetaceae</taxon>
        <taxon>Streptomyces</taxon>
    </lineage>
</organism>
<keyword evidence="3" id="KW-1185">Reference proteome</keyword>
<proteinExistence type="predicted"/>
<protein>
    <recommendedName>
        <fullName evidence="4">Transposase</fullName>
    </recommendedName>
</protein>
<gene>
    <name evidence="2" type="ORF">GCM10010211_62090</name>
</gene>
<evidence type="ECO:0008006" key="4">
    <source>
        <dbReference type="Google" id="ProtNLM"/>
    </source>
</evidence>
<name>A0ABQ2VJN2_9ACTN</name>
<dbReference type="Proteomes" id="UP000654471">
    <property type="component" value="Unassembled WGS sequence"/>
</dbReference>
<feature type="region of interest" description="Disordered" evidence="1">
    <location>
        <begin position="1"/>
        <end position="41"/>
    </location>
</feature>
<evidence type="ECO:0000313" key="3">
    <source>
        <dbReference type="Proteomes" id="UP000654471"/>
    </source>
</evidence>
<accession>A0ABQ2VJN2</accession>
<comment type="caution">
    <text evidence="2">The sequence shown here is derived from an EMBL/GenBank/DDBJ whole genome shotgun (WGS) entry which is preliminary data.</text>
</comment>
<dbReference type="EMBL" id="BMRP01000029">
    <property type="protein sequence ID" value="GGU87402.1"/>
    <property type="molecule type" value="Genomic_DNA"/>
</dbReference>
<sequence>MVLDRRRREARAEAPVEAPAEQSHRKHSTEREIPCKQHGSATTARYAYGAVHRLGPRRIGELPCHQGTDGPETGPEA</sequence>
<reference evidence="3" key="1">
    <citation type="journal article" date="2019" name="Int. J. Syst. Evol. Microbiol.">
        <title>The Global Catalogue of Microorganisms (GCM) 10K type strain sequencing project: providing services to taxonomists for standard genome sequencing and annotation.</title>
        <authorList>
            <consortium name="The Broad Institute Genomics Platform"/>
            <consortium name="The Broad Institute Genome Sequencing Center for Infectious Disease"/>
            <person name="Wu L."/>
            <person name="Ma J."/>
        </authorList>
    </citation>
    <scope>NUCLEOTIDE SEQUENCE [LARGE SCALE GENOMIC DNA]</scope>
    <source>
        <strain evidence="3">JCM 3399</strain>
    </source>
</reference>